<evidence type="ECO:0000256" key="1">
    <source>
        <dbReference type="ARBA" id="ARBA00022703"/>
    </source>
</evidence>
<dbReference type="PANTHER" id="PTHR12306:SF15">
    <property type="entry name" value="DNAATION FACTOR-RELATED PROTEIN 1, ISOFORM B-RELATED"/>
    <property type="match status" value="1"/>
</dbReference>
<dbReference type="EMBL" id="BGPR01004385">
    <property type="protein sequence ID" value="GBM99052.1"/>
    <property type="molecule type" value="Genomic_DNA"/>
</dbReference>
<evidence type="ECO:0000313" key="4">
    <source>
        <dbReference type="EMBL" id="GBM99052.1"/>
    </source>
</evidence>
<evidence type="ECO:0000256" key="2">
    <source>
        <dbReference type="PROSITE-ProRule" id="PRU00447"/>
    </source>
</evidence>
<accession>A0A4Y2KCI4</accession>
<dbReference type="PANTHER" id="PTHR12306">
    <property type="entry name" value="CELL DEATH ACTIVATOR CIDE"/>
    <property type="match status" value="1"/>
</dbReference>
<dbReference type="SUPFAM" id="SSF54277">
    <property type="entry name" value="CAD &amp; PB1 domains"/>
    <property type="match status" value="1"/>
</dbReference>
<dbReference type="GO" id="GO:0042981">
    <property type="term" value="P:regulation of apoptotic process"/>
    <property type="evidence" value="ECO:0007669"/>
    <property type="project" value="TreeGrafter"/>
</dbReference>
<evidence type="ECO:0000313" key="5">
    <source>
        <dbReference type="Proteomes" id="UP000499080"/>
    </source>
</evidence>
<dbReference type="SMART" id="SM00266">
    <property type="entry name" value="CAD"/>
    <property type="match status" value="1"/>
</dbReference>
<dbReference type="AlphaFoldDB" id="A0A4Y2KCI4"/>
<dbReference type="InterPro" id="IPR003508">
    <property type="entry name" value="CIDE-N_dom"/>
</dbReference>
<dbReference type="CDD" id="cd01615">
    <property type="entry name" value="CIDE_N"/>
    <property type="match status" value="1"/>
</dbReference>
<protein>
    <recommendedName>
        <fullName evidence="3">CIDE-N domain-containing protein</fullName>
    </recommendedName>
</protein>
<feature type="domain" description="CIDE-N" evidence="3">
    <location>
        <begin position="7"/>
        <end position="84"/>
    </location>
</feature>
<evidence type="ECO:0000259" key="3">
    <source>
        <dbReference type="PROSITE" id="PS51135"/>
    </source>
</evidence>
<proteinExistence type="predicted"/>
<dbReference type="Pfam" id="PF02017">
    <property type="entry name" value="CIDE-N"/>
    <property type="match status" value="1"/>
</dbReference>
<name>A0A4Y2KCI4_ARAVE</name>
<dbReference type="GO" id="GO:0006915">
    <property type="term" value="P:apoptotic process"/>
    <property type="evidence" value="ECO:0007669"/>
    <property type="project" value="UniProtKB-UniRule"/>
</dbReference>
<gene>
    <name evidence="4" type="ORF">AVEN_161258_2</name>
</gene>
<keyword evidence="5" id="KW-1185">Reference proteome</keyword>
<keyword evidence="1 2" id="KW-0053">Apoptosis</keyword>
<organism evidence="4 5">
    <name type="scientific">Araneus ventricosus</name>
    <name type="common">Orbweaver spider</name>
    <name type="synonym">Epeira ventricosa</name>
    <dbReference type="NCBI Taxonomy" id="182803"/>
    <lineage>
        <taxon>Eukaryota</taxon>
        <taxon>Metazoa</taxon>
        <taxon>Ecdysozoa</taxon>
        <taxon>Arthropoda</taxon>
        <taxon>Chelicerata</taxon>
        <taxon>Arachnida</taxon>
        <taxon>Araneae</taxon>
        <taxon>Araneomorphae</taxon>
        <taxon>Entelegynae</taxon>
        <taxon>Araneoidea</taxon>
        <taxon>Araneidae</taxon>
        <taxon>Araneus</taxon>
    </lineage>
</organism>
<dbReference type="Gene3D" id="3.10.20.10">
    <property type="match status" value="1"/>
</dbReference>
<reference evidence="4 5" key="1">
    <citation type="journal article" date="2019" name="Sci. Rep.">
        <title>Orb-weaving spider Araneus ventricosus genome elucidates the spidroin gene catalogue.</title>
        <authorList>
            <person name="Kono N."/>
            <person name="Nakamura H."/>
            <person name="Ohtoshi R."/>
            <person name="Moran D.A.P."/>
            <person name="Shinohara A."/>
            <person name="Yoshida Y."/>
            <person name="Fujiwara M."/>
            <person name="Mori M."/>
            <person name="Tomita M."/>
            <person name="Arakawa K."/>
        </authorList>
    </citation>
    <scope>NUCLEOTIDE SEQUENCE [LARGE SCALE GENOMIC DNA]</scope>
</reference>
<comment type="caution">
    <text evidence="4">The sequence shown here is derived from an EMBL/GenBank/DDBJ whole genome shotgun (WGS) entry which is preliminary data.</text>
</comment>
<dbReference type="PROSITE" id="PS51135">
    <property type="entry name" value="CIDE_N"/>
    <property type="match status" value="1"/>
</dbReference>
<dbReference type="Proteomes" id="UP000499080">
    <property type="component" value="Unassembled WGS sequence"/>
</dbReference>
<sequence length="223" mass="25414">MTSAESRQRPYKVWSCDRQTRKAVMASNLRELRERGASRLGLPGADVKIVLESDGTEVEDDIYFQTIDRDTIFLILCPGERWLPPGVEALRAALSIYANILDPQMGSCVAKTTGSLIRVLLLYYIKYVINGESKHKVNYLNLLSAMRPIPHSIELPVPHPPICVVVKDESEVAMEVESEEQGDSTLETSNFPMNLSIKTRRFKWHYSSFELVQKTSYNFWDLD</sequence>
<dbReference type="OrthoDB" id="6418403at2759"/>